<keyword evidence="2" id="KW-0268">Exocytosis</keyword>
<dbReference type="GO" id="GO:0030866">
    <property type="term" value="P:cortical actin cytoskeleton organization"/>
    <property type="evidence" value="ECO:0007669"/>
    <property type="project" value="TreeGrafter"/>
</dbReference>
<protein>
    <recommendedName>
        <fullName evidence="6">Lethal(2) giant larvae protein</fullName>
    </recommendedName>
</protein>
<feature type="region of interest" description="Disordered" evidence="7">
    <location>
        <begin position="759"/>
        <end position="783"/>
    </location>
</feature>
<dbReference type="PANTHER" id="PTHR10241">
    <property type="entry name" value="LETHAL 2 GIANT LARVAE PROTEIN"/>
    <property type="match status" value="1"/>
</dbReference>
<feature type="domain" description="Lethal giant larvae homologue 2" evidence="8">
    <location>
        <begin position="268"/>
        <end position="364"/>
    </location>
</feature>
<dbReference type="InterPro" id="IPR036322">
    <property type="entry name" value="WD40_repeat_dom_sf"/>
</dbReference>
<dbReference type="Gene3D" id="2.130.10.10">
    <property type="entry name" value="YVTN repeat-like/Quinoprotein amine dehydrogenase"/>
    <property type="match status" value="1"/>
</dbReference>
<feature type="compositionally biased region" description="Low complexity" evidence="7">
    <location>
        <begin position="1039"/>
        <end position="1055"/>
    </location>
</feature>
<feature type="region of interest" description="Disordered" evidence="7">
    <location>
        <begin position="997"/>
        <end position="1095"/>
    </location>
</feature>
<dbReference type="EnsemblMetazoa" id="AMIN004859-RA">
    <property type="protein sequence ID" value="AMIN004859-PA"/>
    <property type="gene ID" value="AMIN004859"/>
</dbReference>
<feature type="region of interest" description="Disordered" evidence="7">
    <location>
        <begin position="667"/>
        <end position="701"/>
    </location>
</feature>
<evidence type="ECO:0000256" key="5">
    <source>
        <dbReference type="ARBA" id="ARBA00023306"/>
    </source>
</evidence>
<dbReference type="AlphaFoldDB" id="A0A182W3E8"/>
<dbReference type="GO" id="GO:0008593">
    <property type="term" value="P:regulation of Notch signaling pathway"/>
    <property type="evidence" value="ECO:0007669"/>
    <property type="project" value="TreeGrafter"/>
</dbReference>
<proteinExistence type="inferred from homology"/>
<keyword evidence="10" id="KW-1185">Reference proteome</keyword>
<dbReference type="GO" id="GO:0051294">
    <property type="term" value="P:establishment of spindle orientation"/>
    <property type="evidence" value="ECO:0007669"/>
    <property type="project" value="TreeGrafter"/>
</dbReference>
<evidence type="ECO:0000256" key="3">
    <source>
        <dbReference type="ARBA" id="ARBA00022574"/>
    </source>
</evidence>
<dbReference type="GO" id="GO:0032878">
    <property type="term" value="P:regulation of establishment or maintenance of cell polarity"/>
    <property type="evidence" value="ECO:0007669"/>
    <property type="project" value="TreeGrafter"/>
</dbReference>
<dbReference type="GO" id="GO:0030864">
    <property type="term" value="C:cortical actin cytoskeleton"/>
    <property type="evidence" value="ECO:0007669"/>
    <property type="project" value="TreeGrafter"/>
</dbReference>
<evidence type="ECO:0000256" key="2">
    <source>
        <dbReference type="ARBA" id="ARBA00022483"/>
    </source>
</evidence>
<dbReference type="GO" id="GO:0019905">
    <property type="term" value="F:syntaxin binding"/>
    <property type="evidence" value="ECO:0007669"/>
    <property type="project" value="TreeGrafter"/>
</dbReference>
<dbReference type="InterPro" id="IPR015943">
    <property type="entry name" value="WD40/YVTN_repeat-like_dom_sf"/>
</dbReference>
<reference evidence="10" key="1">
    <citation type="submission" date="2013-03" db="EMBL/GenBank/DDBJ databases">
        <title>The Genome Sequence of Anopheles minimus MINIMUS1.</title>
        <authorList>
            <consortium name="The Broad Institute Genomics Platform"/>
            <person name="Neafsey D.E."/>
            <person name="Walton C."/>
            <person name="Walker B."/>
            <person name="Young S.K."/>
            <person name="Zeng Q."/>
            <person name="Gargeya S."/>
            <person name="Fitzgerald M."/>
            <person name="Haas B."/>
            <person name="Abouelleil A."/>
            <person name="Allen A.W."/>
            <person name="Alvarado L."/>
            <person name="Arachchi H.M."/>
            <person name="Berlin A.M."/>
            <person name="Chapman S.B."/>
            <person name="Gainer-Dewar J."/>
            <person name="Goldberg J."/>
            <person name="Griggs A."/>
            <person name="Gujja S."/>
            <person name="Hansen M."/>
            <person name="Howarth C."/>
            <person name="Imamovic A."/>
            <person name="Ireland A."/>
            <person name="Larimer J."/>
            <person name="McCowan C."/>
            <person name="Murphy C."/>
            <person name="Pearson M."/>
            <person name="Poon T.W."/>
            <person name="Priest M."/>
            <person name="Roberts A."/>
            <person name="Saif S."/>
            <person name="Shea T."/>
            <person name="Sisk P."/>
            <person name="Sykes S."/>
            <person name="Wortman J."/>
            <person name="Nusbaum C."/>
            <person name="Birren B."/>
        </authorList>
    </citation>
    <scope>NUCLEOTIDE SEQUENCE [LARGE SCALE GENOMIC DNA]</scope>
    <source>
        <strain evidence="10">MINIMUS1</strain>
    </source>
</reference>
<dbReference type="InterPro" id="IPR013577">
    <property type="entry name" value="LLGL2"/>
</dbReference>
<evidence type="ECO:0000256" key="4">
    <source>
        <dbReference type="ARBA" id="ARBA00022737"/>
    </source>
</evidence>
<feature type="region of interest" description="Disordered" evidence="7">
    <location>
        <begin position="1209"/>
        <end position="1230"/>
    </location>
</feature>
<dbReference type="Proteomes" id="UP000075920">
    <property type="component" value="Unassembled WGS sequence"/>
</dbReference>
<dbReference type="GO" id="GO:0006893">
    <property type="term" value="P:Golgi to plasma membrane transport"/>
    <property type="evidence" value="ECO:0007669"/>
    <property type="project" value="TreeGrafter"/>
</dbReference>
<keyword evidence="3" id="KW-0853">WD repeat</keyword>
<keyword evidence="4" id="KW-0677">Repeat</keyword>
<dbReference type="GO" id="GO:0005096">
    <property type="term" value="F:GTPase activator activity"/>
    <property type="evidence" value="ECO:0007669"/>
    <property type="project" value="TreeGrafter"/>
</dbReference>
<evidence type="ECO:0000313" key="10">
    <source>
        <dbReference type="Proteomes" id="UP000075920"/>
    </source>
</evidence>
<dbReference type="Pfam" id="PF08366">
    <property type="entry name" value="LLGL"/>
    <property type="match status" value="1"/>
</dbReference>
<dbReference type="PRINTS" id="PR00962">
    <property type="entry name" value="LETHAL2GIANT"/>
</dbReference>
<evidence type="ECO:0000256" key="1">
    <source>
        <dbReference type="ARBA" id="ARBA00008070"/>
    </source>
</evidence>
<comment type="similarity">
    <text evidence="1">Belongs to the WD repeat L(2)GL family.</text>
</comment>
<dbReference type="STRING" id="112268.A0A182W3E8"/>
<feature type="region of interest" description="Disordered" evidence="7">
    <location>
        <begin position="880"/>
        <end position="913"/>
    </location>
</feature>
<evidence type="ECO:0000256" key="6">
    <source>
        <dbReference type="ARBA" id="ARBA00073928"/>
    </source>
</evidence>
<evidence type="ECO:0000256" key="7">
    <source>
        <dbReference type="SAM" id="MobiDB-lite"/>
    </source>
</evidence>
<dbReference type="GO" id="GO:0005886">
    <property type="term" value="C:plasma membrane"/>
    <property type="evidence" value="ECO:0007669"/>
    <property type="project" value="TreeGrafter"/>
</dbReference>
<reference evidence="9" key="2">
    <citation type="submission" date="2020-05" db="UniProtKB">
        <authorList>
            <consortium name="EnsemblMetazoa"/>
        </authorList>
    </citation>
    <scope>IDENTIFICATION</scope>
    <source>
        <strain evidence="9">MINIMUS1</strain>
    </source>
</reference>
<dbReference type="InterPro" id="IPR000664">
    <property type="entry name" value="Lethal2_giant"/>
</dbReference>
<accession>A0A182W3E8</accession>
<keyword evidence="5" id="KW-0131">Cell cycle</keyword>
<dbReference type="PANTHER" id="PTHR10241:SF29">
    <property type="entry name" value="LETHAL(2) GIANT LARVAE PROTEIN"/>
    <property type="match status" value="1"/>
</dbReference>
<sequence>MLKFIRGKGQQPSTERQKLQKELFAFRRTAQHGFPHKPSAVAYDSKSKLMAIGTNSGVIKVFGRPGVEFYGQHTSPSNNPADLIVQMLEWIPGTGRLLSLTASNQLVLWEPAGTLLVAIKNLAFDGKLKKISSLCCSYMKDTVWIGTEGGNVYQFDVRNFSVKESVIYHDVVLEQLPTSYRLNPGAIESVKQLPNNHNLLLIAYNRGLAVLWDLESASVKQSFISPGHGQSVGLFIAQDATQFTWYHADGSYATWDLDSPIPPENQKYVPYGPDPCKAIDRLIRGHRGRCELVVFSGGMPRSAYGEHQCVSVHCKDGTKVAFDFTSKVIDFFVTFNDVRPEQAEVLVVLLEEELVAYDLTDETLPQINAPYLHSLHASAVTCNHLVSQVSPDVYAKIRLAGELQMAEYSCKVWPITGGILPNEPVEDDEQPMERDVLITGHEDGSVKFWDCSDVCLTPLLHVKTAPLFNNSDDFESNLNASTEQLDDGEPPFRKAGQFDPYSDDPRLAVKKVQLCPHTGTLVIAGTAGNVVMANFEASPHDAGADDTQTNGPLKVTTMNLVSDRDGFVWKGHDQLKVKRTLLEENVPIIEGVNFMGVLQVLPPAAITCIAMQSKWSLVAAGTAHGLVLFDYNNQSPVLHKCTLNPNDLTGAGETLSRRKSFKKTLRESFRRLRKGRSTRNNPNAAGGGGQHPQSAAETRPVERQIEARPVDDGMGSMVRCLTFALTFITNQNVYIPTLWAGTNSSCVSVFVLNLPPKPPATAAAASGENGTDEPVQSAAAVQGPPVTGKLAKEIQMKHRAPIIGIAVVDSNGVPLEFQNVPGPAPHRVLIASEEQFKIFSLPQLKPVNKYKLTAHEGARVRRIAFATFMCTVPTSALVHASPPKSMPKPVTSPQAAEQPPADNKTPVANESNVGSDVTNHYEISLLCLTNLGDCLVLTVPELRRQLNSAAVRREDINGISSLCFTNHGEALYMMSSSEVQRISLSATKVVAPDGMLDVEDWSTPIDNAGSTTEEGIEQEQQAQENPQGETSSVQEDENAAGSVGAAAAAAKSDQSSSREKVTGSATALTNGTSNPRLSNGLASGDEASPNKANETITSSIGDITIDSVRDHLNSTTTTLCSTTTEEIVGRLSVLSTHTSQSSSTAKNSEILSLNSSNITNLKGIGDTTEKTSNSAIIKSIITTVKHGSNATTNGETKESNRTSTITTTTATSTSVNGNDSVPPPLPTTAPPLITVLRKESQF</sequence>
<organism evidence="9 10">
    <name type="scientific">Anopheles minimus</name>
    <dbReference type="NCBI Taxonomy" id="112268"/>
    <lineage>
        <taxon>Eukaryota</taxon>
        <taxon>Metazoa</taxon>
        <taxon>Ecdysozoa</taxon>
        <taxon>Arthropoda</taxon>
        <taxon>Hexapoda</taxon>
        <taxon>Insecta</taxon>
        <taxon>Pterygota</taxon>
        <taxon>Neoptera</taxon>
        <taxon>Endopterygota</taxon>
        <taxon>Diptera</taxon>
        <taxon>Nematocera</taxon>
        <taxon>Culicoidea</taxon>
        <taxon>Culicidae</taxon>
        <taxon>Anophelinae</taxon>
        <taxon>Anopheles</taxon>
    </lineage>
</organism>
<evidence type="ECO:0000259" key="8">
    <source>
        <dbReference type="Pfam" id="PF08366"/>
    </source>
</evidence>
<dbReference type="VEuPathDB" id="VectorBase:AMIN004859"/>
<evidence type="ECO:0000313" key="9">
    <source>
        <dbReference type="EnsemblMetazoa" id="AMIN004859-PA"/>
    </source>
</evidence>
<dbReference type="SUPFAM" id="SSF50978">
    <property type="entry name" value="WD40 repeat-like"/>
    <property type="match status" value="2"/>
</dbReference>
<dbReference type="FunFam" id="2.130.10.10:FF:001433">
    <property type="entry name" value="Lethal(2) giant larvae protein"/>
    <property type="match status" value="1"/>
</dbReference>
<feature type="compositionally biased region" description="Polar residues" evidence="7">
    <location>
        <begin position="1063"/>
        <end position="1081"/>
    </location>
</feature>
<name>A0A182W3E8_9DIPT</name>
<dbReference type="GO" id="GO:0045159">
    <property type="term" value="F:myosin II binding"/>
    <property type="evidence" value="ECO:0007669"/>
    <property type="project" value="TreeGrafter"/>
</dbReference>
<dbReference type="GO" id="GO:0006887">
    <property type="term" value="P:exocytosis"/>
    <property type="evidence" value="ECO:0007669"/>
    <property type="project" value="UniProtKB-KW"/>
</dbReference>